<dbReference type="InterPro" id="IPR045075">
    <property type="entry name" value="Syf1-like"/>
</dbReference>
<dbReference type="Pfam" id="PF06424">
    <property type="entry name" value="PRP1_N"/>
    <property type="match status" value="1"/>
</dbReference>
<dbReference type="InterPro" id="IPR010491">
    <property type="entry name" value="PRP1_N"/>
</dbReference>
<comment type="caution">
    <text evidence="13">The sequence shown here is derived from an EMBL/GenBank/DDBJ whole genome shotgun (WGS) entry which is preliminary data.</text>
</comment>
<dbReference type="OrthoDB" id="440128at2759"/>
<dbReference type="GO" id="GO:0071013">
    <property type="term" value="C:catalytic step 2 spliceosome"/>
    <property type="evidence" value="ECO:0007669"/>
    <property type="project" value="TreeGrafter"/>
</dbReference>
<dbReference type="PROSITE" id="PS50005">
    <property type="entry name" value="TPR"/>
    <property type="match status" value="1"/>
</dbReference>
<keyword evidence="4" id="KW-0747">Spliceosome</keyword>
<evidence type="ECO:0000256" key="8">
    <source>
        <dbReference type="PROSITE-ProRule" id="PRU00339"/>
    </source>
</evidence>
<keyword evidence="8" id="KW-0802">TPR repeat</keyword>
<dbReference type="SUPFAM" id="SSF48452">
    <property type="entry name" value="TPR-like"/>
    <property type="match status" value="4"/>
</dbReference>
<comment type="similarity">
    <text evidence="2">Belongs to the crooked-neck family.</text>
</comment>
<feature type="domain" description="Pre-mRNA-splicing factor Syf1/CRNKL1-like C-terminal HAT-repeats" evidence="12">
    <location>
        <begin position="635"/>
        <end position="797"/>
    </location>
</feature>
<feature type="repeat" description="TPR" evidence="8">
    <location>
        <begin position="838"/>
        <end position="871"/>
    </location>
</feature>
<dbReference type="Pfam" id="PF23231">
    <property type="entry name" value="HAT_Syf1_CNRKL1_C"/>
    <property type="match status" value="1"/>
</dbReference>
<dbReference type="Gene3D" id="1.25.40.10">
    <property type="entry name" value="Tetratricopeptide repeat domain"/>
    <property type="match status" value="5"/>
</dbReference>
<feature type="domain" description="PRP1 splicing factor N-terminal" evidence="11">
    <location>
        <begin position="13"/>
        <end position="180"/>
    </location>
</feature>
<dbReference type="Pfam" id="PF05843">
    <property type="entry name" value="Suf"/>
    <property type="match status" value="1"/>
</dbReference>
<dbReference type="InterPro" id="IPR003107">
    <property type="entry name" value="HAT"/>
</dbReference>
<feature type="region of interest" description="Disordered" evidence="9">
    <location>
        <begin position="76"/>
        <end position="112"/>
    </location>
</feature>
<dbReference type="InterPro" id="IPR011990">
    <property type="entry name" value="TPR-like_helical_dom_sf"/>
</dbReference>
<dbReference type="Pfam" id="PF13181">
    <property type="entry name" value="TPR_8"/>
    <property type="match status" value="1"/>
</dbReference>
<dbReference type="PANTHER" id="PTHR11246:SF1">
    <property type="entry name" value="PRE-MRNA-PROCESSING FACTOR 6"/>
    <property type="match status" value="1"/>
</dbReference>
<keyword evidence="6" id="KW-0508">mRNA splicing</keyword>
<evidence type="ECO:0000256" key="1">
    <source>
        <dbReference type="ARBA" id="ARBA00004123"/>
    </source>
</evidence>
<dbReference type="PANTHER" id="PTHR11246">
    <property type="entry name" value="PRE-MRNA SPLICING FACTOR"/>
    <property type="match status" value="1"/>
</dbReference>
<comment type="subcellular location">
    <subcellularLocation>
        <location evidence="1">Nucleus</location>
    </subcellularLocation>
</comment>
<dbReference type="InterPro" id="IPR055430">
    <property type="entry name" value="HAT_Syf1_CNRKL1_C"/>
</dbReference>
<protein>
    <submittedName>
        <fullName evidence="13">PRP1 splicing factor, N-terminal-domain-containing protein</fullName>
    </submittedName>
</protein>
<dbReference type="AlphaFoldDB" id="A0A433CWG9"/>
<dbReference type="SMART" id="SM00386">
    <property type="entry name" value="HAT"/>
    <property type="match status" value="15"/>
</dbReference>
<evidence type="ECO:0000259" key="12">
    <source>
        <dbReference type="Pfam" id="PF23231"/>
    </source>
</evidence>
<evidence type="ECO:0000256" key="4">
    <source>
        <dbReference type="ARBA" id="ARBA00022728"/>
    </source>
</evidence>
<dbReference type="EMBL" id="RBNI01012092">
    <property type="protein sequence ID" value="RUP42929.1"/>
    <property type="molecule type" value="Genomic_DNA"/>
</dbReference>
<dbReference type="FunFam" id="1.25.40.10:FF:000649">
    <property type="entry name" value="mRNA splicing factor (Prp1/Zer1), putative"/>
    <property type="match status" value="1"/>
</dbReference>
<sequence length="938" mass="105364">MFGITKDFMGKAAPPNYVAGLGRGATGFTTRSDIGPAREGPADMGSPPPPFLVHCTSLTWLPTLFLTHSELQRMVAKQKDKDGDDDDEQFQDPDNETGLFSGAPYEEDDEEADRVWEAIDTKMDERRRVRREAREKEELERFRAERPKISQQFADLKRSLSSISADEWNHIPEVGDLVGKNRRRPKVPERFTPVPDSVLAGAREQNQFVTQLDERQQQLGGLETPALDSGMMTNFVEIGQARDKVLGLKLDQMSDSVAGQTVIDPKGYLTDLNSVALKSDAEIGDLKKARLLLNSVITTNPKHAPGWIAAARLEEVAGKTAQARSIIAKGCEECPKNEDVWLEAARLNTVDNAKIILANAVRHMPQSVKIWLKAVELESEPKGQKRVLRRALEFIPNSVKLWRAAVNMEENPSDARILLSRAVQLVPLSVDLWLALSRLETCDNARKVLNQARRTIPTSHEIWICAARLEEQQDNEKKVEGIISQAVTVLSQKGTVLDRDQWFKEAETCEKEGAVGTCQAIVRATIGLNVEDEDRKKTWMDDADSCIAHGSIETARAIYAHALKVFPGKKSIWRRAAFLEKGHGTRESLEELLQRAVKYCPQAEVLWLMGAKEKWLAGDVDGARAILTEAFRANPNSEQIWLAAVKLEGENGEYERARILLQKAREQSGAQRVWMKAAVLERQLGNTAEAVRILDEAILKFPTFDKLWMIKGQIEETEEKNIPKARETYSKGLKNCPKSINLWILSSRLEEKAGLLIKARAILEKARLTNPKTADLWVEAIRVEVRGGNTNAAKALLAKALQECPTSGQVWSEAIWMEPRPQRKTRSVDALKKCEHDSIVVATVARLFWTERKVEKARSWFQKAVQIDPDRGDSWGWWYKFEAQHGTDEQRQVVVAKCRAAEPHHGERWQAVAKDMANAGKRPDEILVLVAASLEMVK</sequence>
<dbReference type="FunFam" id="1.25.40.10:FF:000256">
    <property type="entry name" value="Probable pre-mRNA splicing factor prp1"/>
    <property type="match status" value="1"/>
</dbReference>
<evidence type="ECO:0000256" key="5">
    <source>
        <dbReference type="ARBA" id="ARBA00022737"/>
    </source>
</evidence>
<evidence type="ECO:0000256" key="2">
    <source>
        <dbReference type="ARBA" id="ARBA00008644"/>
    </source>
</evidence>
<evidence type="ECO:0000313" key="14">
    <source>
        <dbReference type="Proteomes" id="UP000268093"/>
    </source>
</evidence>
<evidence type="ECO:0000259" key="10">
    <source>
        <dbReference type="Pfam" id="PF05843"/>
    </source>
</evidence>
<name>A0A433CWG9_9FUNG</name>
<dbReference type="InterPro" id="IPR019734">
    <property type="entry name" value="TPR_rpt"/>
</dbReference>
<gene>
    <name evidence="13" type="ORF">BC936DRAFT_137877</name>
</gene>
<evidence type="ECO:0000256" key="9">
    <source>
        <dbReference type="SAM" id="MobiDB-lite"/>
    </source>
</evidence>
<accession>A0A433CWG9</accession>
<dbReference type="InterPro" id="IPR008847">
    <property type="entry name" value="Suf"/>
</dbReference>
<keyword evidence="5" id="KW-0677">Repeat</keyword>
<keyword evidence="7" id="KW-0539">Nucleus</keyword>
<dbReference type="Proteomes" id="UP000268093">
    <property type="component" value="Unassembled WGS sequence"/>
</dbReference>
<keyword evidence="14" id="KW-1185">Reference proteome</keyword>
<dbReference type="GO" id="GO:0000244">
    <property type="term" value="P:spliceosomal tri-snRNP complex assembly"/>
    <property type="evidence" value="ECO:0007669"/>
    <property type="project" value="TreeGrafter"/>
</dbReference>
<feature type="compositionally biased region" description="Acidic residues" evidence="9">
    <location>
        <begin position="83"/>
        <end position="95"/>
    </location>
</feature>
<dbReference type="GO" id="GO:0046540">
    <property type="term" value="C:U4/U6 x U5 tri-snRNP complex"/>
    <property type="evidence" value="ECO:0007669"/>
    <property type="project" value="TreeGrafter"/>
</dbReference>
<reference evidence="13 14" key="1">
    <citation type="journal article" date="2018" name="New Phytol.">
        <title>Phylogenomics of Endogonaceae and evolution of mycorrhizas within Mucoromycota.</title>
        <authorList>
            <person name="Chang Y."/>
            <person name="Desiro A."/>
            <person name="Na H."/>
            <person name="Sandor L."/>
            <person name="Lipzen A."/>
            <person name="Clum A."/>
            <person name="Barry K."/>
            <person name="Grigoriev I.V."/>
            <person name="Martin F.M."/>
            <person name="Stajich J.E."/>
            <person name="Smith M.E."/>
            <person name="Bonito G."/>
            <person name="Spatafora J.W."/>
        </authorList>
    </citation>
    <scope>NUCLEOTIDE SEQUENCE [LARGE SCALE GENOMIC DNA]</scope>
    <source>
        <strain evidence="13 14">GMNB39</strain>
    </source>
</reference>
<evidence type="ECO:0000256" key="6">
    <source>
        <dbReference type="ARBA" id="ARBA00023187"/>
    </source>
</evidence>
<dbReference type="FunFam" id="1.25.40.10:FF:000384">
    <property type="entry name" value="Probable pre-mRNA splicing factor prp1"/>
    <property type="match status" value="1"/>
</dbReference>
<evidence type="ECO:0000313" key="13">
    <source>
        <dbReference type="EMBL" id="RUP42929.1"/>
    </source>
</evidence>
<keyword evidence="3" id="KW-0507">mRNA processing</keyword>
<evidence type="ECO:0000256" key="3">
    <source>
        <dbReference type="ARBA" id="ARBA00022664"/>
    </source>
</evidence>
<proteinExistence type="inferred from homology"/>
<evidence type="ECO:0000259" key="11">
    <source>
        <dbReference type="Pfam" id="PF06424"/>
    </source>
</evidence>
<evidence type="ECO:0000256" key="7">
    <source>
        <dbReference type="ARBA" id="ARBA00023242"/>
    </source>
</evidence>
<feature type="domain" description="Suppressor of forked" evidence="10">
    <location>
        <begin position="339"/>
        <end position="479"/>
    </location>
</feature>
<organism evidence="13 14">
    <name type="scientific">Jimgerdemannia flammicorona</name>
    <dbReference type="NCBI Taxonomy" id="994334"/>
    <lineage>
        <taxon>Eukaryota</taxon>
        <taxon>Fungi</taxon>
        <taxon>Fungi incertae sedis</taxon>
        <taxon>Mucoromycota</taxon>
        <taxon>Mucoromycotina</taxon>
        <taxon>Endogonomycetes</taxon>
        <taxon>Endogonales</taxon>
        <taxon>Endogonaceae</taxon>
        <taxon>Jimgerdemannia</taxon>
    </lineage>
</organism>